<dbReference type="Proteomes" id="UP000581688">
    <property type="component" value="Unassembled WGS sequence"/>
</dbReference>
<dbReference type="Pfam" id="PF00884">
    <property type="entry name" value="Sulfatase"/>
    <property type="match status" value="1"/>
</dbReference>
<evidence type="ECO:0000256" key="11">
    <source>
        <dbReference type="SAM" id="MobiDB-lite"/>
    </source>
</evidence>
<evidence type="ECO:0000256" key="8">
    <source>
        <dbReference type="PIRSR" id="PIRSR005091-1"/>
    </source>
</evidence>
<feature type="region of interest" description="Disordered" evidence="11">
    <location>
        <begin position="577"/>
        <end position="597"/>
    </location>
</feature>
<feature type="transmembrane region" description="Helical" evidence="12">
    <location>
        <begin position="108"/>
        <end position="133"/>
    </location>
</feature>
<evidence type="ECO:0000313" key="15">
    <source>
        <dbReference type="Proteomes" id="UP000581688"/>
    </source>
</evidence>
<keyword evidence="3 7" id="KW-1003">Cell membrane</keyword>
<feature type="transmembrane region" description="Helical" evidence="12">
    <location>
        <begin position="153"/>
        <end position="170"/>
    </location>
</feature>
<keyword evidence="5 12" id="KW-1133">Transmembrane helix</keyword>
<sequence length="633" mass="73358">MLQRIKWPLFLIAGLMFGLKTYIVYRFVFTISLENMMQEIILFINPFATALVFFSLAVLMKPETQKKFIKYGALIGTLVIYVNLAYYRNFTDFITLPSLFQFKNFSDLGSSAASLTQLGDLLLFLDVVILFYLAKKTDNRLVKTYQRKGKLKILALSFSLLLTNVVLAEIERPMLFLRGFDREYLVKNIGLFNYHIYDIVINSKTKVQRVLADGSELVEIEEYVNENIEQDTKSDMWGIAKDKNIIYISLESVQSFVINETLNGEEITPFLNDLIEDSYYFENFYHQTNLGKTSDSEFLVETGLYPLPNSSVFFTHGQNEYNAVPEIIKENGYYSAVFHANNKSFWNRDVAYESLGFDQFFAEEYYNVTEENSIGWGLNDKEFFEQSIKYMEELPKPFYTKFITLTNHHPFELDEQFASIDQFDSNSNTVNQYFPTVRYTDEAVKQFFDLLKQSGLYEESIIVLYGDHYGISEYHNEAMGQFLGKELTPYDSLQLQRVPLIIHIPGHEDDRVIDKISAQIDMKPTLLNMLGIENNNDLTFGTDLFAEDRKPFISFRNGDFVTNDYLFTKGTCYDRQTGEPVDDVSDDSEETTEESLCAPYKQSVLDELGHSDDLIYGDLLRFYDFSKGTTKEE</sequence>
<dbReference type="InterPro" id="IPR000917">
    <property type="entry name" value="Sulfatase_N"/>
</dbReference>
<dbReference type="PANTHER" id="PTHR47371">
    <property type="entry name" value="LIPOTEICHOIC ACID SYNTHASE"/>
    <property type="match status" value="1"/>
</dbReference>
<keyword evidence="6 7" id="KW-0472">Membrane</keyword>
<keyword evidence="9" id="KW-0479">Metal-binding</keyword>
<gene>
    <name evidence="14" type="ORF">HNQ94_002743</name>
</gene>
<feature type="binding site" evidence="10">
    <location>
        <position position="251"/>
    </location>
    <ligand>
        <name>Mn(2+)</name>
        <dbReference type="ChEBI" id="CHEBI:29035"/>
    </ligand>
</feature>
<dbReference type="GO" id="GO:0046872">
    <property type="term" value="F:metal ion binding"/>
    <property type="evidence" value="ECO:0007669"/>
    <property type="project" value="UniProtKB-KW"/>
</dbReference>
<comment type="subcellular location">
    <subcellularLocation>
        <location evidence="1">Cell membrane</location>
        <topology evidence="1">Multi-pass membrane protein</topology>
    </subcellularLocation>
</comment>
<dbReference type="Gene3D" id="3.30.1120.170">
    <property type="match status" value="1"/>
</dbReference>
<dbReference type="InterPro" id="IPR017850">
    <property type="entry name" value="Alkaline_phosphatase_core_sf"/>
</dbReference>
<evidence type="ECO:0000256" key="6">
    <source>
        <dbReference type="ARBA" id="ARBA00023136"/>
    </source>
</evidence>
<feature type="domain" description="Sulfatase N-terminal" evidence="13">
    <location>
        <begin position="243"/>
        <end position="532"/>
    </location>
</feature>
<feature type="binding site" evidence="9">
    <location>
        <position position="408"/>
    </location>
    <ligand>
        <name>substrate</name>
    </ligand>
</feature>
<evidence type="ECO:0000256" key="10">
    <source>
        <dbReference type="PIRSR" id="PIRSR005091-3"/>
    </source>
</evidence>
<keyword evidence="4 12" id="KW-0812">Transmembrane</keyword>
<dbReference type="GO" id="GO:0005886">
    <property type="term" value="C:plasma membrane"/>
    <property type="evidence" value="ECO:0007669"/>
    <property type="project" value="UniProtKB-SubCell"/>
</dbReference>
<dbReference type="Gene3D" id="3.40.720.10">
    <property type="entry name" value="Alkaline Phosphatase, subunit A"/>
    <property type="match status" value="1"/>
</dbReference>
<dbReference type="RefSeq" id="WP_174494668.1">
    <property type="nucleotide sequence ID" value="NZ_CADDWK010000001.1"/>
</dbReference>
<protein>
    <submittedName>
        <fullName evidence="14">Phosphoglycerol transferase MdoB-like AlkP superfamily enzyme</fullName>
    </submittedName>
</protein>
<reference evidence="14 15" key="1">
    <citation type="submission" date="2020-08" db="EMBL/GenBank/DDBJ databases">
        <title>Genomic Encyclopedia of Type Strains, Phase IV (KMG-IV): sequencing the most valuable type-strain genomes for metagenomic binning, comparative biology and taxonomic classification.</title>
        <authorList>
            <person name="Goeker M."/>
        </authorList>
    </citation>
    <scope>NUCLEOTIDE SEQUENCE [LARGE SCALE GENOMIC DNA]</scope>
    <source>
        <strain evidence="14 15">DSM 19612</strain>
    </source>
</reference>
<feature type="binding site" evidence="10">
    <location>
        <position position="467"/>
    </location>
    <ligand>
        <name>Mn(2+)</name>
        <dbReference type="ChEBI" id="CHEBI:29035"/>
    </ligand>
</feature>
<comment type="similarity">
    <text evidence="2 7">Belongs to the LTA synthase family.</text>
</comment>
<keyword evidence="14" id="KW-0808">Transferase</keyword>
<feature type="binding site" evidence="10">
    <location>
        <position position="293"/>
    </location>
    <ligand>
        <name>Mn(2+)</name>
        <dbReference type="ChEBI" id="CHEBI:29035"/>
    </ligand>
</feature>
<dbReference type="PIRSF" id="PIRSF005091">
    <property type="entry name" value="Mmb_sulf_HI1246"/>
    <property type="match status" value="1"/>
</dbReference>
<feature type="transmembrane region" description="Helical" evidence="12">
    <location>
        <begin position="71"/>
        <end position="88"/>
    </location>
</feature>
<evidence type="ECO:0000256" key="12">
    <source>
        <dbReference type="SAM" id="Phobius"/>
    </source>
</evidence>
<evidence type="ECO:0000259" key="13">
    <source>
        <dbReference type="Pfam" id="PF00884"/>
    </source>
</evidence>
<keyword evidence="9" id="KW-0464">Manganese</keyword>
<feature type="transmembrane region" description="Helical" evidence="12">
    <location>
        <begin position="40"/>
        <end position="59"/>
    </location>
</feature>
<name>A0A841Q788_9BACI</name>
<dbReference type="PANTHER" id="PTHR47371:SF1">
    <property type="entry name" value="LIPOTEICHOIC ACID SYNTHASE-LIKE YQGS"/>
    <property type="match status" value="1"/>
</dbReference>
<dbReference type="InterPro" id="IPR012160">
    <property type="entry name" value="LtaS-like"/>
</dbReference>
<keyword evidence="15" id="KW-1185">Reference proteome</keyword>
<comment type="caution">
    <text evidence="14">The sequence shown here is derived from an EMBL/GenBank/DDBJ whole genome shotgun (WGS) entry which is preliminary data.</text>
</comment>
<dbReference type="InterPro" id="IPR050448">
    <property type="entry name" value="OpgB/LTA_synthase_biosynth"/>
</dbReference>
<evidence type="ECO:0000313" key="14">
    <source>
        <dbReference type="EMBL" id="MBB6454268.1"/>
    </source>
</evidence>
<evidence type="ECO:0000256" key="7">
    <source>
        <dbReference type="PIRNR" id="PIRNR005091"/>
    </source>
</evidence>
<evidence type="ECO:0000256" key="9">
    <source>
        <dbReference type="PIRSR" id="PIRSR005091-2"/>
    </source>
</evidence>
<dbReference type="EMBL" id="JACHGH010000008">
    <property type="protein sequence ID" value="MBB6454268.1"/>
    <property type="molecule type" value="Genomic_DNA"/>
</dbReference>
<organism evidence="14 15">
    <name type="scientific">Salirhabdus euzebyi</name>
    <dbReference type="NCBI Taxonomy" id="394506"/>
    <lineage>
        <taxon>Bacteria</taxon>
        <taxon>Bacillati</taxon>
        <taxon>Bacillota</taxon>
        <taxon>Bacilli</taxon>
        <taxon>Bacillales</taxon>
        <taxon>Bacillaceae</taxon>
        <taxon>Salirhabdus</taxon>
    </lineage>
</organism>
<evidence type="ECO:0000256" key="1">
    <source>
        <dbReference type="ARBA" id="ARBA00004651"/>
    </source>
</evidence>
<feature type="binding site" evidence="10">
    <location>
        <position position="468"/>
    </location>
    <ligand>
        <name>Mn(2+)</name>
        <dbReference type="ChEBI" id="CHEBI:29035"/>
    </ligand>
</feature>
<dbReference type="SUPFAM" id="SSF53649">
    <property type="entry name" value="Alkaline phosphatase-like"/>
    <property type="match status" value="1"/>
</dbReference>
<feature type="active site" evidence="8">
    <location>
        <position position="293"/>
    </location>
</feature>
<proteinExistence type="inferred from homology"/>
<feature type="compositionally biased region" description="Acidic residues" evidence="11">
    <location>
        <begin position="580"/>
        <end position="593"/>
    </location>
</feature>
<dbReference type="GO" id="GO:0016740">
    <property type="term" value="F:transferase activity"/>
    <property type="evidence" value="ECO:0007669"/>
    <property type="project" value="UniProtKB-KW"/>
</dbReference>
<evidence type="ECO:0000256" key="4">
    <source>
        <dbReference type="ARBA" id="ARBA00022692"/>
    </source>
</evidence>
<evidence type="ECO:0000256" key="3">
    <source>
        <dbReference type="ARBA" id="ARBA00022475"/>
    </source>
</evidence>
<accession>A0A841Q788</accession>
<dbReference type="AlphaFoldDB" id="A0A841Q788"/>
<evidence type="ECO:0000256" key="2">
    <source>
        <dbReference type="ARBA" id="ARBA00009983"/>
    </source>
</evidence>
<feature type="transmembrane region" description="Helical" evidence="12">
    <location>
        <begin position="7"/>
        <end position="28"/>
    </location>
</feature>
<evidence type="ECO:0000256" key="5">
    <source>
        <dbReference type="ARBA" id="ARBA00022989"/>
    </source>
</evidence>
<dbReference type="CDD" id="cd16015">
    <property type="entry name" value="LTA_synthase"/>
    <property type="match status" value="1"/>
</dbReference>